<dbReference type="Proteomes" id="UP000006701">
    <property type="component" value="Unassembled WGS sequence"/>
</dbReference>
<dbReference type="Pfam" id="PF02386">
    <property type="entry name" value="TrkH"/>
    <property type="match status" value="1"/>
</dbReference>
<dbReference type="GO" id="GO:0030007">
    <property type="term" value="P:intracellular potassium ion homeostasis"/>
    <property type="evidence" value="ECO:0007669"/>
    <property type="project" value="InterPro"/>
</dbReference>
<feature type="compositionally biased region" description="Polar residues" evidence="7">
    <location>
        <begin position="245"/>
        <end position="256"/>
    </location>
</feature>
<keyword evidence="6 8" id="KW-0472">Membrane</keyword>
<feature type="transmembrane region" description="Helical" evidence="8">
    <location>
        <begin position="31"/>
        <end position="50"/>
    </location>
</feature>
<dbReference type="OMA" id="NNHPRDV"/>
<keyword evidence="3 8" id="KW-0812">Transmembrane</keyword>
<dbReference type="InterPro" id="IPR015958">
    <property type="entry name" value="Trk1_fungi"/>
</dbReference>
<protein>
    <submittedName>
        <fullName evidence="9">Cation transporter, putative</fullName>
    </submittedName>
</protein>
<keyword evidence="2" id="KW-0813">Transport</keyword>
<proteinExistence type="predicted"/>
<dbReference type="GO" id="GO:0005886">
    <property type="term" value="C:plasma membrane"/>
    <property type="evidence" value="ECO:0007669"/>
    <property type="project" value="InterPro"/>
</dbReference>
<dbReference type="GO" id="GO:1990573">
    <property type="term" value="P:potassium ion import across plasma membrane"/>
    <property type="evidence" value="ECO:0007669"/>
    <property type="project" value="TreeGrafter"/>
</dbReference>
<dbReference type="KEGG" id="act:ACLA_019220"/>
<dbReference type="InterPro" id="IPR003445">
    <property type="entry name" value="Cat_transpt"/>
</dbReference>
<dbReference type="GO" id="GO:0140107">
    <property type="term" value="F:high-affinity potassium ion transmembrane transporter activity"/>
    <property type="evidence" value="ECO:0007669"/>
    <property type="project" value="TreeGrafter"/>
</dbReference>
<dbReference type="AlphaFoldDB" id="A1CNJ6"/>
<dbReference type="HOGENOM" id="CLU_005947_4_0_1"/>
<comment type="subcellular location">
    <subcellularLocation>
        <location evidence="1">Membrane</location>
        <topology evidence="1">Multi-pass membrane protein</topology>
    </subcellularLocation>
</comment>
<evidence type="ECO:0000313" key="10">
    <source>
        <dbReference type="Proteomes" id="UP000006701"/>
    </source>
</evidence>
<evidence type="ECO:0000256" key="2">
    <source>
        <dbReference type="ARBA" id="ARBA00022448"/>
    </source>
</evidence>
<feature type="transmembrane region" description="Helical" evidence="8">
    <location>
        <begin position="355"/>
        <end position="379"/>
    </location>
</feature>
<keyword evidence="4 8" id="KW-1133">Transmembrane helix</keyword>
<evidence type="ECO:0000256" key="6">
    <source>
        <dbReference type="ARBA" id="ARBA00023136"/>
    </source>
</evidence>
<feature type="region of interest" description="Disordered" evidence="7">
    <location>
        <begin position="158"/>
        <end position="183"/>
    </location>
</feature>
<dbReference type="VEuPathDB" id="FungiDB:ACLA_019220"/>
<dbReference type="PANTHER" id="PTHR31064">
    <property type="entry name" value="POTASSIUM TRANSPORT PROTEIN DDB_G0292412-RELATED"/>
    <property type="match status" value="1"/>
</dbReference>
<evidence type="ECO:0000256" key="4">
    <source>
        <dbReference type="ARBA" id="ARBA00022989"/>
    </source>
</evidence>
<feature type="transmembrane region" description="Helical" evidence="8">
    <location>
        <begin position="420"/>
        <end position="442"/>
    </location>
</feature>
<feature type="transmembrane region" description="Helical" evidence="8">
    <location>
        <begin position="482"/>
        <end position="502"/>
    </location>
</feature>
<dbReference type="InterPro" id="IPR051143">
    <property type="entry name" value="TrkH_K-transport"/>
</dbReference>
<feature type="transmembrane region" description="Helical" evidence="8">
    <location>
        <begin position="594"/>
        <end position="617"/>
    </location>
</feature>
<dbReference type="EMBL" id="DS027059">
    <property type="protein sequence ID" value="EAW07217.1"/>
    <property type="molecule type" value="Genomic_DNA"/>
</dbReference>
<dbReference type="PANTHER" id="PTHR31064:SF37">
    <property type="entry name" value="TRANSPORTER, PUTATIVE (EUROFUNG)-RELATED"/>
    <property type="match status" value="1"/>
</dbReference>
<evidence type="ECO:0000256" key="8">
    <source>
        <dbReference type="SAM" id="Phobius"/>
    </source>
</evidence>
<accession>A1CNJ6</accession>
<organism evidence="9 10">
    <name type="scientific">Aspergillus clavatus (strain ATCC 1007 / CBS 513.65 / DSM 816 / NCTC 3887 / NRRL 1 / QM 1276 / 107)</name>
    <dbReference type="NCBI Taxonomy" id="344612"/>
    <lineage>
        <taxon>Eukaryota</taxon>
        <taxon>Fungi</taxon>
        <taxon>Dikarya</taxon>
        <taxon>Ascomycota</taxon>
        <taxon>Pezizomycotina</taxon>
        <taxon>Eurotiomycetes</taxon>
        <taxon>Eurotiomycetidae</taxon>
        <taxon>Eurotiales</taxon>
        <taxon>Aspergillaceae</taxon>
        <taxon>Aspergillus</taxon>
        <taxon>Aspergillus subgen. Fumigati</taxon>
    </lineage>
</organism>
<sequence length="691" mass="77073">MIVRLRRTWVQPLGRCITAVLPPFNFLTLHYAYFIATPLICSIIFWGAATPSRSIDYADALFMCVSAMTGAGLNTVDLSSLNTFQQSILFALLILGHVILISITVLLVRKRAFQLKIKSFSDECVRKGFFRHASKPGASNEGADNTHDLQTREVHETAGTKAFDAESRSEEPAHTTDDDRIRWVDDDQVTVGHPQSRHHHHHHRVFPMAGVGARLDLNNHPRDVARTVPLADADDDMTRPGGSLKGTQKYFSSSGSISRNSQFHGLTPEEREQLGGVEYKAVSVLSVIVALYWGLFLIIGIVGMGGWLEANHPEIPRANGLSPFWTGAFFAVSAFVNSGMSLLDANMTALQTNVYPLLTMGMLILAGNTLYPCFLRYIIWAMRRLVPNHPSWDTWKITLDFILDHPRRVYTNLFPVRHTWYLLGTIIILNGIDWAGFEILAIGNREIETLPAGYRILDGLFQAIAVRSGGFYVVTISELRQGLLVLYVLMMYVSAFPVLVTMRNTNVYEERSLGIYASDETLGPSGEKSPSIVMSLIRHHLLGRQDVSTTEASRSYFVHQQLRSQPSHDIWWIALAVLFIAIAESSHYTDDPIAYSTFNIIFEVVSAYGCVGISVGFPGKNYSFCGSWHTISKLILAAVTLRGRHRGLPVAIDQAVMLPNESLAWAEEEDAVLRREQTRAYGSEKMPMGIV</sequence>
<keyword evidence="5" id="KW-0406">Ion transport</keyword>
<feature type="transmembrane region" description="Helical" evidence="8">
    <location>
        <begin position="570"/>
        <end position="588"/>
    </location>
</feature>
<feature type="transmembrane region" description="Helical" evidence="8">
    <location>
        <begin position="88"/>
        <end position="108"/>
    </location>
</feature>
<dbReference type="PIRSF" id="PIRSF002450">
    <property type="entry name" value="K+_transpter_TRK"/>
    <property type="match status" value="1"/>
</dbReference>
<reference evidence="9 10" key="1">
    <citation type="journal article" date="2008" name="PLoS Genet.">
        <title>Genomic islands in the pathogenic filamentous fungus Aspergillus fumigatus.</title>
        <authorList>
            <person name="Fedorova N.D."/>
            <person name="Khaldi N."/>
            <person name="Joardar V.S."/>
            <person name="Maiti R."/>
            <person name="Amedeo P."/>
            <person name="Anderson M.J."/>
            <person name="Crabtree J."/>
            <person name="Silva J.C."/>
            <person name="Badger J.H."/>
            <person name="Albarraq A."/>
            <person name="Angiuoli S."/>
            <person name="Bussey H."/>
            <person name="Bowyer P."/>
            <person name="Cotty P.J."/>
            <person name="Dyer P.S."/>
            <person name="Egan A."/>
            <person name="Galens K."/>
            <person name="Fraser-Liggett C.M."/>
            <person name="Haas B.J."/>
            <person name="Inman J.M."/>
            <person name="Kent R."/>
            <person name="Lemieux S."/>
            <person name="Malavazi I."/>
            <person name="Orvis J."/>
            <person name="Roemer T."/>
            <person name="Ronning C.M."/>
            <person name="Sundaram J.P."/>
            <person name="Sutton G."/>
            <person name="Turner G."/>
            <person name="Venter J.C."/>
            <person name="White O.R."/>
            <person name="Whitty B.R."/>
            <person name="Youngman P."/>
            <person name="Wolfe K.H."/>
            <person name="Goldman G.H."/>
            <person name="Wortman J.R."/>
            <person name="Jiang B."/>
            <person name="Denning D.W."/>
            <person name="Nierman W.C."/>
        </authorList>
    </citation>
    <scope>NUCLEOTIDE SEQUENCE [LARGE SCALE GENOMIC DNA]</scope>
    <source>
        <strain evidence="10">ATCC 1007 / CBS 513.65 / DSM 816 / NCTC 3887 / NRRL 1</strain>
    </source>
</reference>
<feature type="region of interest" description="Disordered" evidence="7">
    <location>
        <begin position="232"/>
        <end position="256"/>
    </location>
</feature>
<evidence type="ECO:0000256" key="7">
    <source>
        <dbReference type="SAM" id="MobiDB-lite"/>
    </source>
</evidence>
<keyword evidence="10" id="KW-1185">Reference proteome</keyword>
<dbReference type="RefSeq" id="XP_001268643.1">
    <property type="nucleotide sequence ID" value="XM_001268642.1"/>
</dbReference>
<gene>
    <name evidence="9" type="ORF">ACLA_019220</name>
</gene>
<evidence type="ECO:0000256" key="1">
    <source>
        <dbReference type="ARBA" id="ARBA00004141"/>
    </source>
</evidence>
<evidence type="ECO:0000256" key="3">
    <source>
        <dbReference type="ARBA" id="ARBA00022692"/>
    </source>
</evidence>
<evidence type="ECO:0000256" key="5">
    <source>
        <dbReference type="ARBA" id="ARBA00023065"/>
    </source>
</evidence>
<dbReference type="STRING" id="344612.A1CNJ6"/>
<name>A1CNJ6_ASPCL</name>
<evidence type="ECO:0000313" key="9">
    <source>
        <dbReference type="EMBL" id="EAW07217.1"/>
    </source>
</evidence>
<feature type="transmembrane region" description="Helical" evidence="8">
    <location>
        <begin position="281"/>
        <end position="304"/>
    </location>
</feature>
<dbReference type="OrthoDB" id="9999863at2759"/>
<dbReference type="GeneID" id="4701953"/>
<dbReference type="eggNOG" id="KOG1341">
    <property type="taxonomic scope" value="Eukaryota"/>
</dbReference>